<dbReference type="Proteomes" id="UP000199213">
    <property type="component" value="Unassembled WGS sequence"/>
</dbReference>
<dbReference type="InterPro" id="IPR017969">
    <property type="entry name" value="Heavy-metal-associated_CS"/>
</dbReference>
<dbReference type="PROSITE" id="PS00154">
    <property type="entry name" value="ATPASE_E1_E2"/>
    <property type="match status" value="1"/>
</dbReference>
<evidence type="ECO:0000256" key="5">
    <source>
        <dbReference type="ARBA" id="ARBA00022741"/>
    </source>
</evidence>
<evidence type="ECO:0000256" key="4">
    <source>
        <dbReference type="ARBA" id="ARBA00022723"/>
    </source>
</evidence>
<dbReference type="PROSITE" id="PS01047">
    <property type="entry name" value="HMA_1"/>
    <property type="match status" value="1"/>
</dbReference>
<dbReference type="Gene3D" id="3.40.50.1000">
    <property type="entry name" value="HAD superfamily/HAD-like"/>
    <property type="match status" value="1"/>
</dbReference>
<dbReference type="InterPro" id="IPR027256">
    <property type="entry name" value="P-typ_ATPase_IB"/>
</dbReference>
<dbReference type="PANTHER" id="PTHR43520">
    <property type="entry name" value="ATP7, ISOFORM B"/>
    <property type="match status" value="1"/>
</dbReference>
<dbReference type="SFLD" id="SFLDF00027">
    <property type="entry name" value="p-type_atpase"/>
    <property type="match status" value="1"/>
</dbReference>
<keyword evidence="9 12" id="KW-0472">Membrane</keyword>
<dbReference type="GO" id="GO:0005524">
    <property type="term" value="F:ATP binding"/>
    <property type="evidence" value="ECO:0007669"/>
    <property type="project" value="UniProtKB-UniRule"/>
</dbReference>
<feature type="region of interest" description="Disordered" evidence="13">
    <location>
        <begin position="750"/>
        <end position="780"/>
    </location>
</feature>
<evidence type="ECO:0000256" key="13">
    <source>
        <dbReference type="SAM" id="MobiDB-lite"/>
    </source>
</evidence>
<dbReference type="InterPro" id="IPR023298">
    <property type="entry name" value="ATPase_P-typ_TM_dom_sf"/>
</dbReference>
<keyword evidence="12" id="KW-1003">Cell membrane</keyword>
<dbReference type="PANTHER" id="PTHR43520:SF8">
    <property type="entry name" value="P-TYPE CU(+) TRANSPORTER"/>
    <property type="match status" value="1"/>
</dbReference>
<dbReference type="InterPro" id="IPR044492">
    <property type="entry name" value="P_typ_ATPase_HD_dom"/>
</dbReference>
<comment type="similarity">
    <text evidence="2 12">Belongs to the cation transport ATPase (P-type) (TC 3.A.3) family. Type IB subfamily.</text>
</comment>
<dbReference type="InterPro" id="IPR023214">
    <property type="entry name" value="HAD_sf"/>
</dbReference>
<dbReference type="InterPro" id="IPR059000">
    <property type="entry name" value="ATPase_P-type_domA"/>
</dbReference>
<evidence type="ECO:0000313" key="16">
    <source>
        <dbReference type="Proteomes" id="UP000199213"/>
    </source>
</evidence>
<dbReference type="InterPro" id="IPR000579">
    <property type="entry name" value="Cation-trans_P-type_ATPase_A/B"/>
</dbReference>
<evidence type="ECO:0000256" key="8">
    <source>
        <dbReference type="ARBA" id="ARBA00022989"/>
    </source>
</evidence>
<dbReference type="PRINTS" id="PR00119">
    <property type="entry name" value="CATATPASE"/>
</dbReference>
<dbReference type="GO" id="GO:0005507">
    <property type="term" value="F:copper ion binding"/>
    <property type="evidence" value="ECO:0007669"/>
    <property type="project" value="TreeGrafter"/>
</dbReference>
<name>A0A1G8XDC9_ACTMZ</name>
<dbReference type="Gene3D" id="2.70.150.10">
    <property type="entry name" value="Calcium-transporting ATPase, cytoplasmic transduction domain A"/>
    <property type="match status" value="1"/>
</dbReference>
<dbReference type="Pfam" id="PF00702">
    <property type="entry name" value="Hydrolase"/>
    <property type="match status" value="1"/>
</dbReference>
<keyword evidence="16" id="KW-1185">Reference proteome</keyword>
<dbReference type="CDD" id="cd02094">
    <property type="entry name" value="P-type_ATPase_Cu-like"/>
    <property type="match status" value="1"/>
</dbReference>
<keyword evidence="3 12" id="KW-0812">Transmembrane</keyword>
<dbReference type="FunFam" id="3.30.70.100:FF:000005">
    <property type="entry name" value="Copper-exporting P-type ATPase A"/>
    <property type="match status" value="1"/>
</dbReference>
<dbReference type="EMBL" id="FNFM01000002">
    <property type="protein sequence ID" value="SDJ87770.1"/>
    <property type="molecule type" value="Genomic_DNA"/>
</dbReference>
<dbReference type="RefSeq" id="WP_092626750.1">
    <property type="nucleotide sequence ID" value="NZ_FNFM01000002.1"/>
</dbReference>
<evidence type="ECO:0000313" key="15">
    <source>
        <dbReference type="EMBL" id="SDJ87770.1"/>
    </source>
</evidence>
<feature type="domain" description="HMA" evidence="14">
    <location>
        <begin position="15"/>
        <end position="79"/>
    </location>
</feature>
<keyword evidence="4 12" id="KW-0479">Metal-binding</keyword>
<dbReference type="NCBIfam" id="TIGR01511">
    <property type="entry name" value="ATPase-IB1_Cu"/>
    <property type="match status" value="1"/>
</dbReference>
<dbReference type="Pfam" id="PF00403">
    <property type="entry name" value="HMA"/>
    <property type="match status" value="1"/>
</dbReference>
<dbReference type="SFLD" id="SFLDG00002">
    <property type="entry name" value="C1.7:_P-type_atpase_like"/>
    <property type="match status" value="1"/>
</dbReference>
<dbReference type="InterPro" id="IPR008250">
    <property type="entry name" value="ATPase_P-typ_transduc_dom_A_sf"/>
</dbReference>
<dbReference type="AlphaFoldDB" id="A0A1G8XDC9"/>
<dbReference type="SUPFAM" id="SSF55008">
    <property type="entry name" value="HMA, heavy metal-associated domain"/>
    <property type="match status" value="1"/>
</dbReference>
<keyword evidence="8 12" id="KW-1133">Transmembrane helix</keyword>
<feature type="transmembrane region" description="Helical" evidence="12">
    <location>
        <begin position="129"/>
        <end position="147"/>
    </location>
</feature>
<organism evidence="15 16">
    <name type="scientific">Actinopolyspora mzabensis</name>
    <dbReference type="NCBI Taxonomy" id="995066"/>
    <lineage>
        <taxon>Bacteria</taxon>
        <taxon>Bacillati</taxon>
        <taxon>Actinomycetota</taxon>
        <taxon>Actinomycetes</taxon>
        <taxon>Actinopolysporales</taxon>
        <taxon>Actinopolysporaceae</taxon>
        <taxon>Actinopolyspora</taxon>
    </lineage>
</organism>
<accession>A0A1G8XDC9</accession>
<comment type="subcellular location">
    <subcellularLocation>
        <location evidence="1">Cell membrane</location>
        <topology evidence="1">Multi-pass membrane protein</topology>
    </subcellularLocation>
</comment>
<feature type="transmembrane region" description="Helical" evidence="12">
    <location>
        <begin position="102"/>
        <end position="123"/>
    </location>
</feature>
<feature type="transmembrane region" description="Helical" evidence="12">
    <location>
        <begin position="725"/>
        <end position="745"/>
    </location>
</feature>
<dbReference type="SUPFAM" id="SSF81665">
    <property type="entry name" value="Calcium ATPase, transmembrane domain M"/>
    <property type="match status" value="1"/>
</dbReference>
<dbReference type="GO" id="GO:0005886">
    <property type="term" value="C:plasma membrane"/>
    <property type="evidence" value="ECO:0007669"/>
    <property type="project" value="UniProtKB-SubCell"/>
</dbReference>
<evidence type="ECO:0000256" key="7">
    <source>
        <dbReference type="ARBA" id="ARBA00022967"/>
    </source>
</evidence>
<evidence type="ECO:0000256" key="6">
    <source>
        <dbReference type="ARBA" id="ARBA00022840"/>
    </source>
</evidence>
<feature type="transmembrane region" description="Helical" evidence="12">
    <location>
        <begin position="167"/>
        <end position="186"/>
    </location>
</feature>
<feature type="transmembrane region" description="Helical" evidence="12">
    <location>
        <begin position="703"/>
        <end position="719"/>
    </location>
</feature>
<evidence type="ECO:0000256" key="12">
    <source>
        <dbReference type="RuleBase" id="RU362081"/>
    </source>
</evidence>
<dbReference type="FunFam" id="2.70.150.10:FF:000002">
    <property type="entry name" value="Copper-transporting ATPase 1, putative"/>
    <property type="match status" value="1"/>
</dbReference>
<dbReference type="Pfam" id="PF00122">
    <property type="entry name" value="E1-E2_ATPase"/>
    <property type="match status" value="1"/>
</dbReference>
<dbReference type="InterPro" id="IPR006121">
    <property type="entry name" value="HMA_dom"/>
</dbReference>
<evidence type="ECO:0000256" key="3">
    <source>
        <dbReference type="ARBA" id="ARBA00022692"/>
    </source>
</evidence>
<dbReference type="PRINTS" id="PR00940">
    <property type="entry name" value="CATPATPASEA"/>
</dbReference>
<dbReference type="Gene3D" id="3.30.70.100">
    <property type="match status" value="1"/>
</dbReference>
<evidence type="ECO:0000256" key="2">
    <source>
        <dbReference type="ARBA" id="ARBA00006024"/>
    </source>
</evidence>
<dbReference type="SUPFAM" id="SSF56784">
    <property type="entry name" value="HAD-like"/>
    <property type="match status" value="1"/>
</dbReference>
<protein>
    <recommendedName>
        <fullName evidence="11">Cation-transporting P-type ATPase B</fullName>
    </recommendedName>
</protein>
<evidence type="ECO:0000256" key="10">
    <source>
        <dbReference type="ARBA" id="ARBA00049360"/>
    </source>
</evidence>
<evidence type="ECO:0000259" key="14">
    <source>
        <dbReference type="PROSITE" id="PS50846"/>
    </source>
</evidence>
<feature type="transmembrane region" description="Helical" evidence="12">
    <location>
        <begin position="394"/>
        <end position="416"/>
    </location>
</feature>
<gene>
    <name evidence="15" type="ORF">SAMN04487820_102487</name>
</gene>
<proteinExistence type="inferred from homology"/>
<dbReference type="GO" id="GO:0055070">
    <property type="term" value="P:copper ion homeostasis"/>
    <property type="evidence" value="ECO:0007669"/>
    <property type="project" value="TreeGrafter"/>
</dbReference>
<reference evidence="16" key="1">
    <citation type="submission" date="2016-10" db="EMBL/GenBank/DDBJ databases">
        <authorList>
            <person name="Varghese N."/>
            <person name="Submissions S."/>
        </authorList>
    </citation>
    <scope>NUCLEOTIDE SEQUENCE [LARGE SCALE GENOMIC DNA]</scope>
    <source>
        <strain evidence="16">DSM 45460</strain>
    </source>
</reference>
<dbReference type="Gene3D" id="3.40.1110.10">
    <property type="entry name" value="Calcium-transporting ATPase, cytoplasmic domain N"/>
    <property type="match status" value="1"/>
</dbReference>
<dbReference type="OrthoDB" id="7059309at2"/>
<dbReference type="NCBIfam" id="TIGR01494">
    <property type="entry name" value="ATPase_P-type"/>
    <property type="match status" value="1"/>
</dbReference>
<dbReference type="InterPro" id="IPR036412">
    <property type="entry name" value="HAD-like_sf"/>
</dbReference>
<feature type="transmembrane region" description="Helical" evidence="12">
    <location>
        <begin position="360"/>
        <end position="382"/>
    </location>
</feature>
<evidence type="ECO:0000256" key="1">
    <source>
        <dbReference type="ARBA" id="ARBA00004651"/>
    </source>
</evidence>
<keyword evidence="5 12" id="KW-0547">Nucleotide-binding</keyword>
<dbReference type="SUPFAM" id="SSF81653">
    <property type="entry name" value="Calcium ATPase, transduction domain A"/>
    <property type="match status" value="1"/>
</dbReference>
<keyword evidence="7" id="KW-1278">Translocase</keyword>
<dbReference type="PROSITE" id="PS50846">
    <property type="entry name" value="HMA_2"/>
    <property type="match status" value="1"/>
</dbReference>
<dbReference type="InterPro" id="IPR036163">
    <property type="entry name" value="HMA_dom_sf"/>
</dbReference>
<evidence type="ECO:0000256" key="11">
    <source>
        <dbReference type="ARBA" id="ARBA00074171"/>
    </source>
</evidence>
<sequence length="780" mass="81890">MTSVAPSEESHSEGYSVDLAVTGMTCAACATRVQRKLNKLDGVSASVNYATEKATVEASNEVALERLLKQVETAGYGAEVIRPDSPEDGDPAERVRYLWRRLVVALLCGVPLADLSITLALTPSLRFPGWPWVLLALTLPVATWCAWPFHRQALVQARHGTTSMDTLVSIGILASACWSGYTIFAYRETTTGDRGLTGLLLEPAGSVYLDVAAAVTVFMLAGRLLEAKAKQRAGGALHALAALGAKDVAVLDRDGNESRVPVERLRREDHFTVRPGETVATDGEVLRGHGTVDTSAMSGEPVPVEASAGDEVVGGTILTSGRLVVRATRVGEETQLARLRGLVERAQHDKARTQRLADRISGWFVPAVGVLAALTLLSWWLLEAPPERAFSAALTVLIIACPCALGLATPTALLAATGRGAQLGIFIKGHRALESARAIDTVVLDKTGTLTTGRMAVVDLRTTSDTDTATVLRLAGAVEDACEHAVARAISTLAGEELGRPEPVADFTSLSGLGAAGTVAGRSVLVGSARLLRERGSELPEELEARRVAWESQGRTTVAVAVDGQARGIFALTDTVKPSAARMVAELHRLGLRTVLLSGDNTATVRAVAERVGIDETLAEVLPADKAATIAGLREQGRTVAMVGDGINDAPALAGADLGIAVISGTDVALDAADLLLVRDQLEIVPESISLARRTLRTIRGNLAWAFGYNLAALPLAALGLLNPLIAAAAMALSSLFVVTNSLRLRRFGTESPRREATPDESSTDGSPVDGTRPGGALTP</sequence>
<dbReference type="SFLD" id="SFLDS00003">
    <property type="entry name" value="Haloacid_Dehalogenase"/>
    <property type="match status" value="1"/>
</dbReference>
<comment type="catalytic activity">
    <reaction evidence="10">
        <text>ATP + H2O = ADP + phosphate + H(+)</text>
        <dbReference type="Rhea" id="RHEA:13065"/>
        <dbReference type="ChEBI" id="CHEBI:15377"/>
        <dbReference type="ChEBI" id="CHEBI:15378"/>
        <dbReference type="ChEBI" id="CHEBI:30616"/>
        <dbReference type="ChEBI" id="CHEBI:43474"/>
        <dbReference type="ChEBI" id="CHEBI:456216"/>
    </reaction>
</comment>
<feature type="transmembrane region" description="Helical" evidence="12">
    <location>
        <begin position="206"/>
        <end position="225"/>
    </location>
</feature>
<dbReference type="InterPro" id="IPR001757">
    <property type="entry name" value="P_typ_ATPase"/>
</dbReference>
<dbReference type="CDD" id="cd00371">
    <property type="entry name" value="HMA"/>
    <property type="match status" value="1"/>
</dbReference>
<evidence type="ECO:0000256" key="9">
    <source>
        <dbReference type="ARBA" id="ARBA00023136"/>
    </source>
</evidence>
<dbReference type="GO" id="GO:0043682">
    <property type="term" value="F:P-type divalent copper transporter activity"/>
    <property type="evidence" value="ECO:0007669"/>
    <property type="project" value="TreeGrafter"/>
</dbReference>
<dbReference type="GO" id="GO:0016887">
    <property type="term" value="F:ATP hydrolysis activity"/>
    <property type="evidence" value="ECO:0007669"/>
    <property type="project" value="InterPro"/>
</dbReference>
<dbReference type="InterPro" id="IPR018303">
    <property type="entry name" value="ATPase_P-typ_P_site"/>
</dbReference>
<dbReference type="InterPro" id="IPR023299">
    <property type="entry name" value="ATPase_P-typ_cyto_dom_N"/>
</dbReference>
<dbReference type="NCBIfam" id="TIGR01525">
    <property type="entry name" value="ATPase-IB_hvy"/>
    <property type="match status" value="1"/>
</dbReference>
<keyword evidence="6 12" id="KW-0067">ATP-binding</keyword>